<sequence>MAPRTWGPLIKRHIATVDFSREFLQLTQNPVITDQGLATKSPTGRPQLVARLKTREALRLWFR</sequence>
<dbReference type="AlphaFoldDB" id="A0A2U3Q8V4"/>
<accession>A0A2U3Q8V4</accession>
<reference evidence="1 2" key="1">
    <citation type="submission" date="2018-03" db="EMBL/GenBank/DDBJ databases">
        <authorList>
            <person name="Gully D."/>
        </authorList>
    </citation>
    <scope>NUCLEOTIDE SEQUENCE [LARGE SCALE GENOMIC DNA]</scope>
    <source>
        <strain evidence="1">ORS3257</strain>
    </source>
</reference>
<dbReference type="Proteomes" id="UP000246085">
    <property type="component" value="Chromosome BRAD3257"/>
</dbReference>
<organism evidence="1 2">
    <name type="scientific">Bradyrhizobium vignae</name>
    <dbReference type="NCBI Taxonomy" id="1549949"/>
    <lineage>
        <taxon>Bacteria</taxon>
        <taxon>Pseudomonadati</taxon>
        <taxon>Pseudomonadota</taxon>
        <taxon>Alphaproteobacteria</taxon>
        <taxon>Hyphomicrobiales</taxon>
        <taxon>Nitrobacteraceae</taxon>
        <taxon>Bradyrhizobium</taxon>
    </lineage>
</organism>
<gene>
    <name evidence="1" type="ORF">BRAD3257_6948</name>
</gene>
<dbReference type="EMBL" id="LS398110">
    <property type="protein sequence ID" value="SPP97810.1"/>
    <property type="molecule type" value="Genomic_DNA"/>
</dbReference>
<protein>
    <submittedName>
        <fullName evidence="1">Uncharacterized protein</fullName>
    </submittedName>
</protein>
<dbReference type="KEGG" id="bvz:BRAD3257_6948"/>
<evidence type="ECO:0000313" key="1">
    <source>
        <dbReference type="EMBL" id="SPP97810.1"/>
    </source>
</evidence>
<proteinExistence type="predicted"/>
<evidence type="ECO:0000313" key="2">
    <source>
        <dbReference type="Proteomes" id="UP000246085"/>
    </source>
</evidence>
<name>A0A2U3Q8V4_9BRAD</name>